<dbReference type="AlphaFoldDB" id="A0A246F5U1"/>
<keyword evidence="3" id="KW-0540">Nuclease</keyword>
<dbReference type="SUPFAM" id="SSF143011">
    <property type="entry name" value="RelE-like"/>
    <property type="match status" value="1"/>
</dbReference>
<dbReference type="InterPro" id="IPR035093">
    <property type="entry name" value="RelE/ParE_toxin_dom_sf"/>
</dbReference>
<dbReference type="GO" id="GO:0006401">
    <property type="term" value="P:RNA catabolic process"/>
    <property type="evidence" value="ECO:0007669"/>
    <property type="project" value="InterPro"/>
</dbReference>
<evidence type="ECO:0000256" key="2">
    <source>
        <dbReference type="ARBA" id="ARBA00022649"/>
    </source>
</evidence>
<dbReference type="NCBIfam" id="TIGR02116">
    <property type="entry name" value="toxin_Txe_YoeB"/>
    <property type="match status" value="1"/>
</dbReference>
<evidence type="ECO:0000256" key="1">
    <source>
        <dbReference type="ARBA" id="ARBA00008172"/>
    </source>
</evidence>
<comment type="similarity">
    <text evidence="1">Belongs to the YoeB family.</text>
</comment>
<reference evidence="7 8" key="1">
    <citation type="submission" date="2017-06" db="EMBL/GenBank/DDBJ databases">
        <title>Draft genome of Pseudomonas nitroreducens DF05.</title>
        <authorList>
            <person name="Iyer R."/>
        </authorList>
    </citation>
    <scope>NUCLEOTIDE SEQUENCE [LARGE SCALE GENOMIC DNA]</scope>
    <source>
        <strain evidence="7 8">DF05</strain>
    </source>
</reference>
<evidence type="ECO:0000256" key="4">
    <source>
        <dbReference type="ARBA" id="ARBA00022759"/>
    </source>
</evidence>
<accession>A0A246F5U1</accession>
<dbReference type="GO" id="GO:0045892">
    <property type="term" value="P:negative regulation of DNA-templated transcription"/>
    <property type="evidence" value="ECO:0007669"/>
    <property type="project" value="TreeGrafter"/>
</dbReference>
<organism evidence="7 8">
    <name type="scientific">Pseudomonas nitroreducens</name>
    <dbReference type="NCBI Taxonomy" id="46680"/>
    <lineage>
        <taxon>Bacteria</taxon>
        <taxon>Pseudomonadati</taxon>
        <taxon>Pseudomonadota</taxon>
        <taxon>Gammaproteobacteria</taxon>
        <taxon>Pseudomonadales</taxon>
        <taxon>Pseudomonadaceae</taxon>
        <taxon>Pseudomonas</taxon>
    </lineage>
</organism>
<dbReference type="InterPro" id="IPR009614">
    <property type="entry name" value="YoeB_toxin"/>
</dbReference>
<evidence type="ECO:0000313" key="7">
    <source>
        <dbReference type="EMBL" id="OWP48588.1"/>
    </source>
</evidence>
<dbReference type="EMBL" id="NJBA01000008">
    <property type="protein sequence ID" value="OWP48588.1"/>
    <property type="molecule type" value="Genomic_DNA"/>
</dbReference>
<dbReference type="PANTHER" id="PTHR38039:SF1">
    <property type="entry name" value="TOXIN YOEB"/>
    <property type="match status" value="1"/>
</dbReference>
<protein>
    <recommendedName>
        <fullName evidence="6">Putative mRNA interferase YoeB</fullName>
    </recommendedName>
</protein>
<evidence type="ECO:0000256" key="5">
    <source>
        <dbReference type="ARBA" id="ARBA00022801"/>
    </source>
</evidence>
<dbReference type="Pfam" id="PF06769">
    <property type="entry name" value="YoeB_toxin"/>
    <property type="match status" value="1"/>
</dbReference>
<keyword evidence="5" id="KW-0378">Hydrolase</keyword>
<gene>
    <name evidence="7" type="ORF">CEG18_21430</name>
</gene>
<dbReference type="PANTHER" id="PTHR38039">
    <property type="entry name" value="TOXIN YOEB"/>
    <property type="match status" value="1"/>
</dbReference>
<name>A0A246F5U1_PSENT</name>
<evidence type="ECO:0000256" key="3">
    <source>
        <dbReference type="ARBA" id="ARBA00022722"/>
    </source>
</evidence>
<keyword evidence="4" id="KW-0255">Endonuclease</keyword>
<dbReference type="GO" id="GO:0016787">
    <property type="term" value="F:hydrolase activity"/>
    <property type="evidence" value="ECO:0007669"/>
    <property type="project" value="UniProtKB-KW"/>
</dbReference>
<proteinExistence type="inferred from homology"/>
<dbReference type="RefSeq" id="WP_088420474.1">
    <property type="nucleotide sequence ID" value="NZ_NJBA01000008.1"/>
</dbReference>
<evidence type="ECO:0000313" key="8">
    <source>
        <dbReference type="Proteomes" id="UP000198145"/>
    </source>
</evidence>
<sequence>MNVKSKSRNKLTARGSISVAFTRHGWEDYQFWEQSDGEVFRVLNELIEECRRTPHKGTGKPEPLKGDLSGFWSRRITREHRLVYFFEAEVLTILQCRYHYDK</sequence>
<evidence type="ECO:0000256" key="6">
    <source>
        <dbReference type="ARBA" id="ARBA00030388"/>
    </source>
</evidence>
<keyword evidence="2" id="KW-1277">Toxin-antitoxin system</keyword>
<dbReference type="GO" id="GO:0004519">
    <property type="term" value="F:endonuclease activity"/>
    <property type="evidence" value="ECO:0007669"/>
    <property type="project" value="UniProtKB-KW"/>
</dbReference>
<dbReference type="Gene3D" id="3.30.2310.20">
    <property type="entry name" value="RelE-like"/>
    <property type="match status" value="1"/>
</dbReference>
<dbReference type="Proteomes" id="UP000198145">
    <property type="component" value="Unassembled WGS sequence"/>
</dbReference>
<comment type="caution">
    <text evidence="7">The sequence shown here is derived from an EMBL/GenBank/DDBJ whole genome shotgun (WGS) entry which is preliminary data.</text>
</comment>